<reference evidence="4 5" key="1">
    <citation type="journal article" date="2016" name="Sci. Rep.">
        <title>Metabolic traits of an uncultured archaeal lineage -MSBL1- from brine pools of the Red Sea.</title>
        <authorList>
            <person name="Mwirichia R."/>
            <person name="Alam I."/>
            <person name="Rashid M."/>
            <person name="Vinu M."/>
            <person name="Ba-Alawi W."/>
            <person name="Anthony Kamau A."/>
            <person name="Kamanda Ngugi D."/>
            <person name="Goker M."/>
            <person name="Klenk H.P."/>
            <person name="Bajic V."/>
            <person name="Stingl U."/>
        </authorList>
    </citation>
    <scope>NUCLEOTIDE SEQUENCE [LARGE SCALE GENOMIC DNA]</scope>
    <source>
        <strain evidence="4">SCGC-AAA259B11</strain>
    </source>
</reference>
<dbReference type="PANTHER" id="PTHR36565:SF1">
    <property type="entry name" value="UPF0332 PROTEIN TM_1000"/>
    <property type="match status" value="1"/>
</dbReference>
<dbReference type="InterPro" id="IPR052226">
    <property type="entry name" value="UPF0332_toxin"/>
</dbReference>
<dbReference type="AlphaFoldDB" id="A0A133U3M4"/>
<evidence type="ECO:0000313" key="5">
    <source>
        <dbReference type="Proteomes" id="UP000070184"/>
    </source>
</evidence>
<feature type="coiled-coil region" evidence="2">
    <location>
        <begin position="10"/>
        <end position="37"/>
    </location>
</feature>
<dbReference type="InterPro" id="IPR007842">
    <property type="entry name" value="HEPN_dom"/>
</dbReference>
<dbReference type="Pfam" id="PF05168">
    <property type="entry name" value="HEPN"/>
    <property type="match status" value="1"/>
</dbReference>
<gene>
    <name evidence="4" type="ORF">AKJ61_04200</name>
</gene>
<name>A0A133U3M4_9EURY</name>
<accession>A0A133U3M4</accession>
<dbReference type="Proteomes" id="UP000070184">
    <property type="component" value="Unassembled WGS sequence"/>
</dbReference>
<dbReference type="PANTHER" id="PTHR36565">
    <property type="entry name" value="UPF0332 PROTEIN TM_1000"/>
    <property type="match status" value="1"/>
</dbReference>
<evidence type="ECO:0000256" key="2">
    <source>
        <dbReference type="SAM" id="Coils"/>
    </source>
</evidence>
<dbReference type="EMBL" id="LHXK01000080">
    <property type="protein sequence ID" value="KXA88781.1"/>
    <property type="molecule type" value="Genomic_DNA"/>
</dbReference>
<sequence>MYGKRESRLDKVARRNLEKAEERLDAARLLLENGKYEDSINRAYYSMYHSAMALLQTEGVSPKTHKGLIGEFGKRFVKTGKIDRRFSTMLTHAESLRESADYGIEPEIKSEDAEKVVKNAEKFLKMTRKRASD</sequence>
<proteinExistence type="inferred from homology"/>
<dbReference type="SUPFAM" id="SSF81593">
    <property type="entry name" value="Nucleotidyltransferase substrate binding subunit/domain"/>
    <property type="match status" value="1"/>
</dbReference>
<dbReference type="Gene3D" id="1.20.120.330">
    <property type="entry name" value="Nucleotidyltransferases domain 2"/>
    <property type="match status" value="1"/>
</dbReference>
<evidence type="ECO:0000313" key="4">
    <source>
        <dbReference type="EMBL" id="KXA88781.1"/>
    </source>
</evidence>
<comment type="similarity">
    <text evidence="1">Belongs to the UPF0332 family.</text>
</comment>
<evidence type="ECO:0000256" key="1">
    <source>
        <dbReference type="ARBA" id="ARBA00038248"/>
    </source>
</evidence>
<organism evidence="4 5">
    <name type="scientific">candidate division MSBL1 archaeon SCGC-AAA259B11</name>
    <dbReference type="NCBI Taxonomy" id="1698260"/>
    <lineage>
        <taxon>Archaea</taxon>
        <taxon>Methanobacteriati</taxon>
        <taxon>Methanobacteriota</taxon>
        <taxon>candidate division MSBL1</taxon>
    </lineage>
</organism>
<feature type="domain" description="HEPN" evidence="3">
    <location>
        <begin position="14"/>
        <end position="128"/>
    </location>
</feature>
<comment type="caution">
    <text evidence="4">The sequence shown here is derived from an EMBL/GenBank/DDBJ whole genome shotgun (WGS) entry which is preliminary data.</text>
</comment>
<keyword evidence="2" id="KW-0175">Coiled coil</keyword>
<evidence type="ECO:0000259" key="3">
    <source>
        <dbReference type="Pfam" id="PF05168"/>
    </source>
</evidence>
<keyword evidence="5" id="KW-1185">Reference proteome</keyword>
<protein>
    <recommendedName>
        <fullName evidence="3">HEPN domain-containing protein</fullName>
    </recommendedName>
</protein>